<comment type="caution">
    <text evidence="2">The sequence shown here is derived from an EMBL/GenBank/DDBJ whole genome shotgun (WGS) entry which is preliminary data.</text>
</comment>
<evidence type="ECO:0008006" key="4">
    <source>
        <dbReference type="Google" id="ProtNLM"/>
    </source>
</evidence>
<feature type="transmembrane region" description="Helical" evidence="1">
    <location>
        <begin position="12"/>
        <end position="31"/>
    </location>
</feature>
<keyword evidence="1" id="KW-0472">Membrane</keyword>
<name>A0ABU8RI69_9ACTN</name>
<keyword evidence="1" id="KW-1133">Transmembrane helix</keyword>
<accession>A0ABU8RI69</accession>
<dbReference type="RefSeq" id="WP_339574112.1">
    <property type="nucleotide sequence ID" value="NZ_JBBIAA010000003.1"/>
</dbReference>
<keyword evidence="3" id="KW-1185">Reference proteome</keyword>
<organism evidence="2 3">
    <name type="scientific">Pseudokineococcus basanitobsidens</name>
    <dbReference type="NCBI Taxonomy" id="1926649"/>
    <lineage>
        <taxon>Bacteria</taxon>
        <taxon>Bacillati</taxon>
        <taxon>Actinomycetota</taxon>
        <taxon>Actinomycetes</taxon>
        <taxon>Kineosporiales</taxon>
        <taxon>Kineosporiaceae</taxon>
        <taxon>Pseudokineococcus</taxon>
    </lineage>
</organism>
<dbReference type="Proteomes" id="UP001387100">
    <property type="component" value="Unassembled WGS sequence"/>
</dbReference>
<proteinExistence type="predicted"/>
<evidence type="ECO:0000313" key="2">
    <source>
        <dbReference type="EMBL" id="MEJ5944729.1"/>
    </source>
</evidence>
<reference evidence="2 3" key="1">
    <citation type="journal article" date="2017" name="Int. J. Syst. Evol. Microbiol.">
        <title>Pseudokineococcus basanitobsidens sp. nov., isolated from volcanic rock.</title>
        <authorList>
            <person name="Lee D.W."/>
            <person name="Park M.Y."/>
            <person name="Kim J.J."/>
            <person name="Kim B.S."/>
        </authorList>
    </citation>
    <scope>NUCLEOTIDE SEQUENCE [LARGE SCALE GENOMIC DNA]</scope>
    <source>
        <strain evidence="2 3">DSM 103726</strain>
    </source>
</reference>
<sequence length="41" mass="4348">MVIPHPSEAIVAGALVLLVAIGVLALVAAARRRRDHRHAAR</sequence>
<dbReference type="EMBL" id="JBBIAA010000003">
    <property type="protein sequence ID" value="MEJ5944729.1"/>
    <property type="molecule type" value="Genomic_DNA"/>
</dbReference>
<evidence type="ECO:0000256" key="1">
    <source>
        <dbReference type="SAM" id="Phobius"/>
    </source>
</evidence>
<keyword evidence="1" id="KW-0812">Transmembrane</keyword>
<protein>
    <recommendedName>
        <fullName evidence="4">LPXTG cell wall anchor domain-containing protein</fullName>
    </recommendedName>
</protein>
<gene>
    <name evidence="2" type="ORF">WDZ17_05405</name>
</gene>
<evidence type="ECO:0000313" key="3">
    <source>
        <dbReference type="Proteomes" id="UP001387100"/>
    </source>
</evidence>